<sequence length="336" mass="37060">MKKALISDFFREGVNVAARGVSECNGATAPQLHSRCDSSIDDVDNRSVGCCHSRCDSAGSEWVCPELHEKRSEREILLLTPSVAAPQHYDKREKLNEADSLHLKHAAEYEIIVPAVARALQHVVEAHEAWRLEMSSSAGGIRVRKSLISNSSAAHAATDVAAACGSEGTVREKKRNHYPQVFESAVPPPFTLLHYVQMLAHHTFVSPSVLVAACLYTDRFVEQWSDLRLTLNNVFKIFLTAVRVANKILDIRVLNNEDFAAVGGVSNPELNAMEKIFTWGLRFDLYISSTEFDRYVTGLMSQSSTKPFKQVGCTCKITKSNIMIEVPAEAVEGAAV</sequence>
<dbReference type="VEuPathDB" id="TriTrypDB:Tbg972.8.6400"/>
<dbReference type="InterPro" id="IPR013922">
    <property type="entry name" value="Cyclin_PHO80-like"/>
</dbReference>
<name>C9ZWB3_TRYB9</name>
<dbReference type="GeneID" id="23863868"/>
<gene>
    <name evidence="1" type="ORF">TbgDal_VIII6400</name>
</gene>
<dbReference type="PANTHER" id="PTHR15615:SF126">
    <property type="entry name" value="CYC2-LIKE CYCLIN"/>
    <property type="match status" value="1"/>
</dbReference>
<dbReference type="SUPFAM" id="SSF47954">
    <property type="entry name" value="Cyclin-like"/>
    <property type="match status" value="1"/>
</dbReference>
<dbReference type="Gene3D" id="1.10.472.10">
    <property type="entry name" value="Cyclin-like"/>
    <property type="match status" value="1"/>
</dbReference>
<evidence type="ECO:0008006" key="3">
    <source>
        <dbReference type="Google" id="ProtNLM"/>
    </source>
</evidence>
<dbReference type="OrthoDB" id="337735at2759"/>
<dbReference type="PANTHER" id="PTHR15615">
    <property type="match status" value="1"/>
</dbReference>
<accession>C9ZWB3</accession>
<dbReference type="EMBL" id="FN554971">
    <property type="protein sequence ID" value="CBH13702.1"/>
    <property type="molecule type" value="Genomic_DNA"/>
</dbReference>
<dbReference type="InterPro" id="IPR036915">
    <property type="entry name" value="Cyclin-like_sf"/>
</dbReference>
<proteinExistence type="predicted"/>
<dbReference type="Proteomes" id="UP000002316">
    <property type="component" value="Chromosome 8"/>
</dbReference>
<dbReference type="AlphaFoldDB" id="C9ZWB3"/>
<dbReference type="GO" id="GO:0019901">
    <property type="term" value="F:protein kinase binding"/>
    <property type="evidence" value="ECO:0007669"/>
    <property type="project" value="InterPro"/>
</dbReference>
<dbReference type="Pfam" id="PF08613">
    <property type="entry name" value="Cyclin"/>
    <property type="match status" value="1"/>
</dbReference>
<dbReference type="RefSeq" id="XP_011775978.1">
    <property type="nucleotide sequence ID" value="XM_011777676.1"/>
</dbReference>
<evidence type="ECO:0000313" key="2">
    <source>
        <dbReference type="Proteomes" id="UP000002316"/>
    </source>
</evidence>
<evidence type="ECO:0000313" key="1">
    <source>
        <dbReference type="EMBL" id="CBH13702.1"/>
    </source>
</evidence>
<reference evidence="2" key="1">
    <citation type="journal article" date="2010" name="PLoS Negl. Trop. Dis.">
        <title>The genome sequence of Trypanosoma brucei gambiense, causative agent of chronic human african trypanosomiasis.</title>
        <authorList>
            <person name="Jackson A.P."/>
            <person name="Sanders M."/>
            <person name="Berry A."/>
            <person name="McQuillan J."/>
            <person name="Aslett M.A."/>
            <person name="Quail M.A."/>
            <person name="Chukualim B."/>
            <person name="Capewell P."/>
            <person name="MacLeod A."/>
            <person name="Melville S.E."/>
            <person name="Gibson W."/>
            <person name="Barry J.D."/>
            <person name="Berriman M."/>
            <person name="Hertz-Fowler C."/>
        </authorList>
    </citation>
    <scope>NUCLEOTIDE SEQUENCE [LARGE SCALE GENOMIC DNA]</scope>
    <source>
        <strain evidence="2">MHOM/CI/86/DAL972</strain>
    </source>
</reference>
<organism evidence="1 2">
    <name type="scientific">Trypanosoma brucei gambiense (strain MHOM/CI/86/DAL972)</name>
    <dbReference type="NCBI Taxonomy" id="679716"/>
    <lineage>
        <taxon>Eukaryota</taxon>
        <taxon>Discoba</taxon>
        <taxon>Euglenozoa</taxon>
        <taxon>Kinetoplastea</taxon>
        <taxon>Metakinetoplastina</taxon>
        <taxon>Trypanosomatida</taxon>
        <taxon>Trypanosomatidae</taxon>
        <taxon>Trypanosoma</taxon>
    </lineage>
</organism>
<protein>
    <recommendedName>
        <fullName evidence="3">CYC2-like cyclin</fullName>
    </recommendedName>
</protein>
<dbReference type="KEGG" id="tbg:TbgDal_VIII6400"/>